<evidence type="ECO:0000313" key="4">
    <source>
        <dbReference type="Proteomes" id="UP001146120"/>
    </source>
</evidence>
<evidence type="ECO:0000256" key="2">
    <source>
        <dbReference type="SAM" id="MobiDB-lite"/>
    </source>
</evidence>
<comment type="caution">
    <text evidence="3">The sequence shown here is derived from an EMBL/GenBank/DDBJ whole genome shotgun (WGS) entry which is preliminary data.</text>
</comment>
<sequence length="307" mass="35196">MGDATSERGDEPDDVFEQFKRNRKASFRFKARDDICLLRLVLKYQPWSAGHGEMGSTWEKVAQGLNGFVSHLEMHGTLPSDKIDLVKMDPAKVATFVDAKACTRRFNTLLEAYMKNSMESVRAVCVNNEFDERQNLLRQAKAKFDEMLKTKTARVNARVRRFTNADDHSDTESTSAGEDKSRRKRSRHGDDDDDDDGNDDGDERQFSRGRRHSEFEQLARVLGKYYEKKMHLSLALKERELELQAKQLALDEARLEMEKKERESHIAAMNAQTLLLGKLTEQLTRYGNQQYGGQVTAHPPQEPTHNA</sequence>
<protein>
    <submittedName>
        <fullName evidence="3">Uncharacterized protein</fullName>
    </submittedName>
</protein>
<gene>
    <name evidence="3" type="ORF">N0F65_004911</name>
</gene>
<organism evidence="3 4">
    <name type="scientific">Lagenidium giganteum</name>
    <dbReference type="NCBI Taxonomy" id="4803"/>
    <lineage>
        <taxon>Eukaryota</taxon>
        <taxon>Sar</taxon>
        <taxon>Stramenopiles</taxon>
        <taxon>Oomycota</taxon>
        <taxon>Peronosporomycetes</taxon>
        <taxon>Pythiales</taxon>
        <taxon>Pythiaceae</taxon>
    </lineage>
</organism>
<keyword evidence="4" id="KW-1185">Reference proteome</keyword>
<feature type="compositionally biased region" description="Acidic residues" evidence="2">
    <location>
        <begin position="191"/>
        <end position="202"/>
    </location>
</feature>
<proteinExistence type="predicted"/>
<accession>A0AAV2Z170</accession>
<keyword evidence="1" id="KW-0175">Coiled coil</keyword>
<feature type="compositionally biased region" description="Basic and acidic residues" evidence="2">
    <location>
        <begin position="163"/>
        <end position="181"/>
    </location>
</feature>
<dbReference type="Proteomes" id="UP001146120">
    <property type="component" value="Unassembled WGS sequence"/>
</dbReference>
<reference evidence="3" key="2">
    <citation type="journal article" date="2023" name="Microbiol Resour">
        <title>Decontamination and Annotation of the Draft Genome Sequence of the Oomycete Lagenidium giganteum ARSEF 373.</title>
        <authorList>
            <person name="Morgan W.R."/>
            <person name="Tartar A."/>
        </authorList>
    </citation>
    <scope>NUCLEOTIDE SEQUENCE</scope>
    <source>
        <strain evidence="3">ARSEF 373</strain>
    </source>
</reference>
<feature type="region of interest" description="Disordered" evidence="2">
    <location>
        <begin position="159"/>
        <end position="212"/>
    </location>
</feature>
<evidence type="ECO:0000256" key="1">
    <source>
        <dbReference type="SAM" id="Coils"/>
    </source>
</evidence>
<dbReference type="EMBL" id="DAKRPA010000105">
    <property type="protein sequence ID" value="DAZ98474.1"/>
    <property type="molecule type" value="Genomic_DNA"/>
</dbReference>
<dbReference type="AlphaFoldDB" id="A0AAV2Z170"/>
<feature type="coiled-coil region" evidence="1">
    <location>
        <begin position="236"/>
        <end position="270"/>
    </location>
</feature>
<dbReference type="PANTHER" id="PTHR37558">
    <property type="entry name" value="HTH CENPB-TYPE DOMAIN-CONTAINING PROTEIN"/>
    <property type="match status" value="1"/>
</dbReference>
<reference evidence="3" key="1">
    <citation type="submission" date="2022-11" db="EMBL/GenBank/DDBJ databases">
        <authorList>
            <person name="Morgan W.R."/>
            <person name="Tartar A."/>
        </authorList>
    </citation>
    <scope>NUCLEOTIDE SEQUENCE</scope>
    <source>
        <strain evidence="3">ARSEF 373</strain>
    </source>
</reference>
<evidence type="ECO:0000313" key="3">
    <source>
        <dbReference type="EMBL" id="DAZ98474.1"/>
    </source>
</evidence>
<name>A0AAV2Z170_9STRA</name>
<dbReference type="PANTHER" id="PTHR37558:SF1">
    <property type="entry name" value="HTH CENPB-TYPE DOMAIN-CONTAINING PROTEIN"/>
    <property type="match status" value="1"/>
</dbReference>